<feature type="domain" description="Non-haem dioxygenase N-terminal" evidence="3">
    <location>
        <begin position="87"/>
        <end position="155"/>
    </location>
</feature>
<dbReference type="InterPro" id="IPR027443">
    <property type="entry name" value="IPNS-like_sf"/>
</dbReference>
<dbReference type="AlphaFoldDB" id="A0A8S9JTF5"/>
<dbReference type="GO" id="GO:0046872">
    <property type="term" value="F:metal ion binding"/>
    <property type="evidence" value="ECO:0007669"/>
    <property type="project" value="UniProtKB-KW"/>
</dbReference>
<protein>
    <recommendedName>
        <fullName evidence="3">Non-haem dioxygenase N-terminal domain-containing protein</fullName>
    </recommendedName>
</protein>
<name>A0A8S9JTF5_BRACR</name>
<proteinExistence type="predicted"/>
<sequence>MALIGLTDVAITDFVVNQRHGVKGFVDVISPKTLPSCYIQLPEKRVTTERLIMEAPTTGKGALSAPGPENLGLNLCCGGDLRGRCDCATLAFIQIVNHGVSVDEQNELRAAGRGFFDLPREEKKRYWEGSSVSETAWYMTSFNPYKEAKLEWRDSQV</sequence>
<dbReference type="Gene3D" id="2.60.120.330">
    <property type="entry name" value="B-lactam Antibiotic, Isopenicillin N Synthase, Chain"/>
    <property type="match status" value="1"/>
</dbReference>
<evidence type="ECO:0000256" key="1">
    <source>
        <dbReference type="ARBA" id="ARBA00022723"/>
    </source>
</evidence>
<keyword evidence="2" id="KW-0408">Iron</keyword>
<keyword evidence="1" id="KW-0479">Metal-binding</keyword>
<gene>
    <name evidence="4" type="ORF">F2Q70_00036100</name>
</gene>
<dbReference type="EMBL" id="QGKY02000246">
    <property type="protein sequence ID" value="KAF2585059.1"/>
    <property type="molecule type" value="Genomic_DNA"/>
</dbReference>
<evidence type="ECO:0000313" key="4">
    <source>
        <dbReference type="EMBL" id="KAF2585059.1"/>
    </source>
</evidence>
<dbReference type="Pfam" id="PF14226">
    <property type="entry name" value="DIOX_N"/>
    <property type="match status" value="1"/>
</dbReference>
<accession>A0A8S9JTF5</accession>
<evidence type="ECO:0000259" key="3">
    <source>
        <dbReference type="Pfam" id="PF14226"/>
    </source>
</evidence>
<comment type="caution">
    <text evidence="4">The sequence shown here is derived from an EMBL/GenBank/DDBJ whole genome shotgun (WGS) entry which is preliminary data.</text>
</comment>
<reference evidence="4" key="1">
    <citation type="submission" date="2019-12" db="EMBL/GenBank/DDBJ databases">
        <title>Genome sequencing and annotation of Brassica cretica.</title>
        <authorList>
            <person name="Studholme D.J."/>
            <person name="Sarris P.F."/>
        </authorList>
    </citation>
    <scope>NUCLEOTIDE SEQUENCE</scope>
    <source>
        <strain evidence="4">PFS-102/07</strain>
        <tissue evidence="4">Leaf</tissue>
    </source>
</reference>
<dbReference type="SUPFAM" id="SSF51197">
    <property type="entry name" value="Clavaminate synthase-like"/>
    <property type="match status" value="1"/>
</dbReference>
<evidence type="ECO:0000256" key="2">
    <source>
        <dbReference type="ARBA" id="ARBA00023004"/>
    </source>
</evidence>
<dbReference type="InterPro" id="IPR026992">
    <property type="entry name" value="DIOX_N"/>
</dbReference>
<organism evidence="4">
    <name type="scientific">Brassica cretica</name>
    <name type="common">Mustard</name>
    <dbReference type="NCBI Taxonomy" id="69181"/>
    <lineage>
        <taxon>Eukaryota</taxon>
        <taxon>Viridiplantae</taxon>
        <taxon>Streptophyta</taxon>
        <taxon>Embryophyta</taxon>
        <taxon>Tracheophyta</taxon>
        <taxon>Spermatophyta</taxon>
        <taxon>Magnoliopsida</taxon>
        <taxon>eudicotyledons</taxon>
        <taxon>Gunneridae</taxon>
        <taxon>Pentapetalae</taxon>
        <taxon>rosids</taxon>
        <taxon>malvids</taxon>
        <taxon>Brassicales</taxon>
        <taxon>Brassicaceae</taxon>
        <taxon>Brassiceae</taxon>
        <taxon>Brassica</taxon>
    </lineage>
</organism>